<reference evidence="2" key="2">
    <citation type="submission" date="2023-04" db="EMBL/GenBank/DDBJ databases">
        <authorList>
            <person name="Bruccoleri R.E."/>
            <person name="Oakeley E.J."/>
            <person name="Faust A.-M."/>
            <person name="Dessus-Babus S."/>
            <person name="Altorfer M."/>
            <person name="Burckhardt D."/>
            <person name="Oertli M."/>
            <person name="Naumann U."/>
            <person name="Petersen F."/>
            <person name="Wong J."/>
        </authorList>
    </citation>
    <scope>NUCLEOTIDE SEQUENCE</scope>
    <source>
        <strain evidence="2">GSM-AAB239-AS_SAM_17_03QT</strain>
        <tissue evidence="2">Leaf</tissue>
    </source>
</reference>
<feature type="compositionally biased region" description="Basic residues" evidence="1">
    <location>
        <begin position="19"/>
        <end position="30"/>
    </location>
</feature>
<sequence length="150" mass="16609">MDAGASTWPREREKSTTPTRHRRSVWKRRPGGGGVRVLHARKMGRVVRPCQHRSSLRSAVPLRPAARDELGDWRHRKERSVWQRCLLGFCGGAPPGFARKGDRGFARFWRSTSQVGEVCESGLRQGGGVPGGSVGRGRESEQRLGLGSLI</sequence>
<evidence type="ECO:0000313" key="3">
    <source>
        <dbReference type="Proteomes" id="UP001140949"/>
    </source>
</evidence>
<organism evidence="2 3">
    <name type="scientific">Iris pallida</name>
    <name type="common">Sweet iris</name>
    <dbReference type="NCBI Taxonomy" id="29817"/>
    <lineage>
        <taxon>Eukaryota</taxon>
        <taxon>Viridiplantae</taxon>
        <taxon>Streptophyta</taxon>
        <taxon>Embryophyta</taxon>
        <taxon>Tracheophyta</taxon>
        <taxon>Spermatophyta</taxon>
        <taxon>Magnoliopsida</taxon>
        <taxon>Liliopsida</taxon>
        <taxon>Asparagales</taxon>
        <taxon>Iridaceae</taxon>
        <taxon>Iridoideae</taxon>
        <taxon>Irideae</taxon>
        <taxon>Iris</taxon>
    </lineage>
</organism>
<evidence type="ECO:0000256" key="1">
    <source>
        <dbReference type="SAM" id="MobiDB-lite"/>
    </source>
</evidence>
<dbReference type="EMBL" id="JANAVB010026000">
    <property type="protein sequence ID" value="KAJ6819539.1"/>
    <property type="molecule type" value="Genomic_DNA"/>
</dbReference>
<name>A0AAX6FSX3_IRIPA</name>
<feature type="region of interest" description="Disordered" evidence="1">
    <location>
        <begin position="1"/>
        <end position="33"/>
    </location>
</feature>
<comment type="caution">
    <text evidence="2">The sequence shown here is derived from an EMBL/GenBank/DDBJ whole genome shotgun (WGS) entry which is preliminary data.</text>
</comment>
<feature type="compositionally biased region" description="Gly residues" evidence="1">
    <location>
        <begin position="124"/>
        <end position="135"/>
    </location>
</feature>
<reference evidence="2" key="1">
    <citation type="journal article" date="2023" name="GigaByte">
        <title>Genome assembly of the bearded iris, Iris pallida Lam.</title>
        <authorList>
            <person name="Bruccoleri R.E."/>
            <person name="Oakeley E.J."/>
            <person name="Faust A.M.E."/>
            <person name="Altorfer M."/>
            <person name="Dessus-Babus S."/>
            <person name="Burckhardt D."/>
            <person name="Oertli M."/>
            <person name="Naumann U."/>
            <person name="Petersen F."/>
            <person name="Wong J."/>
        </authorList>
    </citation>
    <scope>NUCLEOTIDE SEQUENCE</scope>
    <source>
        <strain evidence="2">GSM-AAB239-AS_SAM_17_03QT</strain>
    </source>
</reference>
<evidence type="ECO:0000313" key="2">
    <source>
        <dbReference type="EMBL" id="KAJ6819539.1"/>
    </source>
</evidence>
<gene>
    <name evidence="2" type="ORF">M6B38_399935</name>
</gene>
<dbReference type="Proteomes" id="UP001140949">
    <property type="component" value="Unassembled WGS sequence"/>
</dbReference>
<protein>
    <submittedName>
        <fullName evidence="2">Uncharacterized protein</fullName>
    </submittedName>
</protein>
<feature type="region of interest" description="Disordered" evidence="1">
    <location>
        <begin position="124"/>
        <end position="150"/>
    </location>
</feature>
<keyword evidence="3" id="KW-1185">Reference proteome</keyword>
<dbReference type="AlphaFoldDB" id="A0AAX6FSX3"/>
<proteinExistence type="predicted"/>
<accession>A0AAX6FSX3</accession>